<protein>
    <submittedName>
        <fullName evidence="1">Uncharacterized protein</fullName>
    </submittedName>
</protein>
<reference evidence="1" key="1">
    <citation type="submission" date="2019-05" db="EMBL/GenBank/DDBJ databases">
        <authorList>
            <person name="Piombo E."/>
        </authorList>
    </citation>
    <scope>NUCLEOTIDE SEQUENCE</scope>
    <source>
        <strain evidence="1">C2S</strain>
    </source>
</reference>
<proteinExistence type="predicted"/>
<dbReference type="AlphaFoldDB" id="A0A9Q9RZ34"/>
<evidence type="ECO:0000313" key="1">
    <source>
        <dbReference type="EMBL" id="VTT78868.1"/>
    </source>
</evidence>
<dbReference type="EMBL" id="CABFJX010000395">
    <property type="protein sequence ID" value="VTT78868.1"/>
    <property type="molecule type" value="Genomic_DNA"/>
</dbReference>
<comment type="caution">
    <text evidence="1">The sequence shown here is derived from an EMBL/GenBank/DDBJ whole genome shotgun (WGS) entry which is preliminary data.</text>
</comment>
<dbReference type="Proteomes" id="UP000760494">
    <property type="component" value="Unassembled WGS sequence"/>
</dbReference>
<evidence type="ECO:0000313" key="2">
    <source>
        <dbReference type="Proteomes" id="UP000760494"/>
    </source>
</evidence>
<accession>A0A9Q9RZ34</accession>
<gene>
    <name evidence="1" type="ORF">C2S_11285</name>
</gene>
<sequence length="265" mass="29753">MVPGCMRLQLSGDAVVNPTTNYWFIQELLTGGKMGSQTDSGHWNNAYHVMYAFPVGNKNYLFAHKIATLYWFVQELLPGGKMGSETDQGHWATRYAAQFPFNVGDTQYIYGQDVGNPWARHHKIPSQGELAAGMALNVMMAPLMFPLILGAGPPTVHEPTRRWFIQKVLPGGKRGDETDSGKWIGIYTTQFPFAINGKQYFYGQDLGVGKWIIQGLDANGKIGNELQNGKWNDAREFQVPFVVGGKQYFYGQDLSSRAWYIQQIN</sequence>
<name>A0A9Q9RZ34_FUSFU</name>
<organism evidence="1 2">
    <name type="scientific">Fusarium fujikuroi</name>
    <name type="common">Bakanae and foot rot disease fungus</name>
    <name type="synonym">Gibberella fujikuroi</name>
    <dbReference type="NCBI Taxonomy" id="5127"/>
    <lineage>
        <taxon>Eukaryota</taxon>
        <taxon>Fungi</taxon>
        <taxon>Dikarya</taxon>
        <taxon>Ascomycota</taxon>
        <taxon>Pezizomycotina</taxon>
        <taxon>Sordariomycetes</taxon>
        <taxon>Hypocreomycetidae</taxon>
        <taxon>Hypocreales</taxon>
        <taxon>Nectriaceae</taxon>
        <taxon>Fusarium</taxon>
        <taxon>Fusarium fujikuroi species complex</taxon>
    </lineage>
</organism>